<dbReference type="EMBL" id="JAPWTK010000560">
    <property type="protein sequence ID" value="KAJ8938390.1"/>
    <property type="molecule type" value="Genomic_DNA"/>
</dbReference>
<sequence>MLKVVLFVLLFHSGICLQDVENTATETVQSETLAENPIVAEIKSEETALPVDNADSSSITEVLNLHQKRAYTLASANRSIS</sequence>
<proteinExistence type="predicted"/>
<accession>A0AAV8XI96</accession>
<feature type="signal peptide" evidence="1">
    <location>
        <begin position="1"/>
        <end position="16"/>
    </location>
</feature>
<evidence type="ECO:0000256" key="1">
    <source>
        <dbReference type="SAM" id="SignalP"/>
    </source>
</evidence>
<dbReference type="Proteomes" id="UP001162162">
    <property type="component" value="Unassembled WGS sequence"/>
</dbReference>
<keyword evidence="1" id="KW-0732">Signal</keyword>
<feature type="chain" id="PRO_5043742876" evidence="1">
    <location>
        <begin position="17"/>
        <end position="81"/>
    </location>
</feature>
<evidence type="ECO:0000313" key="2">
    <source>
        <dbReference type="EMBL" id="KAJ8938390.1"/>
    </source>
</evidence>
<comment type="caution">
    <text evidence="2">The sequence shown here is derived from an EMBL/GenBank/DDBJ whole genome shotgun (WGS) entry which is preliminary data.</text>
</comment>
<protein>
    <submittedName>
        <fullName evidence="2">Uncharacterized protein</fullName>
    </submittedName>
</protein>
<reference evidence="2" key="1">
    <citation type="journal article" date="2023" name="Insect Mol. Biol.">
        <title>Genome sequencing provides insights into the evolution of gene families encoding plant cell wall-degrading enzymes in longhorned beetles.</title>
        <authorList>
            <person name="Shin N.R."/>
            <person name="Okamura Y."/>
            <person name="Kirsch R."/>
            <person name="Pauchet Y."/>
        </authorList>
    </citation>
    <scope>NUCLEOTIDE SEQUENCE</scope>
    <source>
        <strain evidence="2">AMC_N1</strain>
    </source>
</reference>
<organism evidence="2 3">
    <name type="scientific">Aromia moschata</name>
    <dbReference type="NCBI Taxonomy" id="1265417"/>
    <lineage>
        <taxon>Eukaryota</taxon>
        <taxon>Metazoa</taxon>
        <taxon>Ecdysozoa</taxon>
        <taxon>Arthropoda</taxon>
        <taxon>Hexapoda</taxon>
        <taxon>Insecta</taxon>
        <taxon>Pterygota</taxon>
        <taxon>Neoptera</taxon>
        <taxon>Endopterygota</taxon>
        <taxon>Coleoptera</taxon>
        <taxon>Polyphaga</taxon>
        <taxon>Cucujiformia</taxon>
        <taxon>Chrysomeloidea</taxon>
        <taxon>Cerambycidae</taxon>
        <taxon>Cerambycinae</taxon>
        <taxon>Callichromatini</taxon>
        <taxon>Aromia</taxon>
    </lineage>
</organism>
<dbReference type="AlphaFoldDB" id="A0AAV8XI96"/>
<keyword evidence="3" id="KW-1185">Reference proteome</keyword>
<name>A0AAV8XI96_9CUCU</name>
<gene>
    <name evidence="2" type="ORF">NQ318_019897</name>
</gene>
<evidence type="ECO:0000313" key="3">
    <source>
        <dbReference type="Proteomes" id="UP001162162"/>
    </source>
</evidence>